<dbReference type="RefSeq" id="WP_121983809.1">
    <property type="nucleotide sequence ID" value="NZ_CP099967.1"/>
</dbReference>
<feature type="chain" id="PRO_5045465187" evidence="1">
    <location>
        <begin position="32"/>
        <end position="283"/>
    </location>
</feature>
<dbReference type="Pfam" id="PF08904">
    <property type="entry name" value="EipB_like"/>
    <property type="match status" value="1"/>
</dbReference>
<proteinExistence type="predicted"/>
<dbReference type="EMBL" id="CP099967">
    <property type="protein sequence ID" value="UWL60842.1"/>
    <property type="molecule type" value="Genomic_DNA"/>
</dbReference>
<sequence length="283" mass="31573">MRFLKPGFKVAVAASGTAACVWAGLASVAHAASTVTLVPHRAVYDLTLDRADEKSGISGLTGRMVYEFNGSACEGYTTNFRFVTRIDMEEQPQRVTDQQTTTFEGADGKNFRFVNKTFVDKELVKEVRGDAKLEGGKTVVELSKPKEYKLDLKGTQFPTGHMEELIGKAEAGQKFYQTSLFDASEDADRVVATTVVVGKQQALPDDETKVMGKFSKEQVWPVTIAYFDDKEKQDGLPIYRINFKLYRNGITRDLTMDYGDFSMRGKLVKLDVYDMAKQAETCK</sequence>
<dbReference type="InterPro" id="IPR015000">
    <property type="entry name" value="EipB-like"/>
</dbReference>
<reference evidence="2" key="1">
    <citation type="submission" date="2022-06" db="EMBL/GenBank/DDBJ databases">
        <title>Complete Genome Sequence of Deoxynivalenol-bioadsorption Ochrobactrum pseudintermedium ASAG-D25.</title>
        <authorList>
            <person name="Wang N."/>
        </authorList>
    </citation>
    <scope>NUCLEOTIDE SEQUENCE</scope>
    <source>
        <strain evidence="2">ASAG-D25</strain>
    </source>
</reference>
<keyword evidence="3" id="KW-1185">Reference proteome</keyword>
<name>A0ABY5UES5_9HYPH</name>
<evidence type="ECO:0000313" key="3">
    <source>
        <dbReference type="Proteomes" id="UP001058739"/>
    </source>
</evidence>
<dbReference type="PROSITE" id="PS51257">
    <property type="entry name" value="PROKAR_LIPOPROTEIN"/>
    <property type="match status" value="1"/>
</dbReference>
<evidence type="ECO:0000313" key="2">
    <source>
        <dbReference type="EMBL" id="UWL60842.1"/>
    </source>
</evidence>
<gene>
    <name evidence="2" type="primary">eipB</name>
    <name evidence="2" type="ORF">NIK97_03555</name>
</gene>
<protein>
    <submittedName>
        <fullName evidence="2">Cell envelope integrity protein EipB</fullName>
    </submittedName>
</protein>
<accession>A0ABY5UES5</accession>
<organism evidence="2 3">
    <name type="scientific">Brucella pseudintermedia</name>
    <dbReference type="NCBI Taxonomy" id="370111"/>
    <lineage>
        <taxon>Bacteria</taxon>
        <taxon>Pseudomonadati</taxon>
        <taxon>Pseudomonadota</taxon>
        <taxon>Alphaproteobacteria</taxon>
        <taxon>Hyphomicrobiales</taxon>
        <taxon>Brucellaceae</taxon>
        <taxon>Brucella/Ochrobactrum group</taxon>
        <taxon>Brucella</taxon>
    </lineage>
</organism>
<feature type="signal peptide" evidence="1">
    <location>
        <begin position="1"/>
        <end position="31"/>
    </location>
</feature>
<keyword evidence="1" id="KW-0732">Signal</keyword>
<dbReference type="Proteomes" id="UP001058739">
    <property type="component" value="Chromosome 01"/>
</dbReference>
<evidence type="ECO:0000256" key="1">
    <source>
        <dbReference type="SAM" id="SignalP"/>
    </source>
</evidence>